<gene>
    <name evidence="7" type="ORF">C4K68_19555</name>
</gene>
<dbReference type="PROSITE" id="PS51462">
    <property type="entry name" value="NUDIX"/>
    <property type="match status" value="1"/>
</dbReference>
<reference evidence="7 8" key="1">
    <citation type="submission" date="2018-02" db="EMBL/GenBank/DDBJ databases">
        <title>novel marine gammaproteobacteria from coastal saline agro ecosystem.</title>
        <authorList>
            <person name="Krishnan R."/>
            <person name="Ramesh Kumar N."/>
        </authorList>
    </citation>
    <scope>NUCLEOTIDE SEQUENCE [LARGE SCALE GENOMIC DNA]</scope>
    <source>
        <strain evidence="7 8">228</strain>
    </source>
</reference>
<keyword evidence="4 5" id="KW-0378">Hydrolase</keyword>
<proteinExistence type="inferred from homology"/>
<evidence type="ECO:0000256" key="3">
    <source>
        <dbReference type="ARBA" id="ARBA00022695"/>
    </source>
</evidence>
<evidence type="ECO:0000256" key="2">
    <source>
        <dbReference type="ARBA" id="ARBA00022679"/>
    </source>
</evidence>
<dbReference type="InterPro" id="IPR014729">
    <property type="entry name" value="Rossmann-like_a/b/a_fold"/>
</dbReference>
<comment type="similarity">
    <text evidence="5">Belongs to the Nudix hydrolase family.</text>
</comment>
<dbReference type="GO" id="GO:0016787">
    <property type="term" value="F:hydrolase activity"/>
    <property type="evidence" value="ECO:0007669"/>
    <property type="project" value="UniProtKB-KW"/>
</dbReference>
<evidence type="ECO:0000259" key="6">
    <source>
        <dbReference type="PROSITE" id="PS51462"/>
    </source>
</evidence>
<evidence type="ECO:0000256" key="5">
    <source>
        <dbReference type="RuleBase" id="RU003476"/>
    </source>
</evidence>
<dbReference type="InterPro" id="IPR015797">
    <property type="entry name" value="NUDIX_hydrolase-like_dom_sf"/>
</dbReference>
<evidence type="ECO:0000313" key="8">
    <source>
        <dbReference type="Proteomes" id="UP000238196"/>
    </source>
</evidence>
<name>A0A2S5KL95_9PROT</name>
<dbReference type="SUPFAM" id="SSF55811">
    <property type="entry name" value="Nudix"/>
    <property type="match status" value="1"/>
</dbReference>
<evidence type="ECO:0000256" key="4">
    <source>
        <dbReference type="ARBA" id="ARBA00022801"/>
    </source>
</evidence>
<dbReference type="EC" id="2.7.7.1" evidence="7"/>
<dbReference type="EMBL" id="PRLP01000082">
    <property type="protein sequence ID" value="PPC75601.1"/>
    <property type="molecule type" value="Genomic_DNA"/>
</dbReference>
<evidence type="ECO:0000313" key="7">
    <source>
        <dbReference type="EMBL" id="PPC75601.1"/>
    </source>
</evidence>
<dbReference type="Pfam" id="PF00293">
    <property type="entry name" value="NUDIX"/>
    <property type="match status" value="1"/>
</dbReference>
<accession>A0A2S5KL95</accession>
<dbReference type="SUPFAM" id="SSF52374">
    <property type="entry name" value="Nucleotidylyl transferase"/>
    <property type="match status" value="1"/>
</dbReference>
<dbReference type="Proteomes" id="UP000238196">
    <property type="component" value="Unassembled WGS sequence"/>
</dbReference>
<dbReference type="PANTHER" id="PTHR21342:SF0">
    <property type="entry name" value="BIFUNCTIONAL NMN ADENYLYLTRANSFERASE_NUDIX HYDROLASE"/>
    <property type="match status" value="1"/>
</dbReference>
<dbReference type="PRINTS" id="PR00502">
    <property type="entry name" value="NUDIXFAMILY"/>
</dbReference>
<evidence type="ECO:0000256" key="1">
    <source>
        <dbReference type="ARBA" id="ARBA00001946"/>
    </source>
</evidence>
<keyword evidence="2 7" id="KW-0808">Transferase</keyword>
<keyword evidence="3 7" id="KW-0548">Nucleotidyltransferase</keyword>
<dbReference type="NCBIfam" id="TIGR00125">
    <property type="entry name" value="cyt_tran_rel"/>
    <property type="match status" value="1"/>
</dbReference>
<dbReference type="PANTHER" id="PTHR21342">
    <property type="entry name" value="PHOSPHOPANTETHEINE ADENYLYLTRANSFERASE"/>
    <property type="match status" value="1"/>
</dbReference>
<comment type="caution">
    <text evidence="7">The sequence shown here is derived from an EMBL/GenBank/DDBJ whole genome shotgun (WGS) entry which is preliminary data.</text>
</comment>
<dbReference type="EC" id="3.6.1.-" evidence="7"/>
<dbReference type="InterPro" id="IPR004821">
    <property type="entry name" value="Cyt_trans-like"/>
</dbReference>
<dbReference type="InterPro" id="IPR020084">
    <property type="entry name" value="NUDIX_hydrolase_CS"/>
</dbReference>
<dbReference type="PROSITE" id="PS00893">
    <property type="entry name" value="NUDIX_BOX"/>
    <property type="match status" value="1"/>
</dbReference>
<dbReference type="CDD" id="cd18873">
    <property type="entry name" value="NUDIX_NadM_like"/>
    <property type="match status" value="1"/>
</dbReference>
<dbReference type="GO" id="GO:0000309">
    <property type="term" value="F:nicotinamide-nucleotide adenylyltransferase activity"/>
    <property type="evidence" value="ECO:0007669"/>
    <property type="project" value="UniProtKB-EC"/>
</dbReference>
<sequence>MKVGIFIGRFQPVHNGHLSVFSYLQDRFDRVFILLGSANRRRSVKNPFTFSEREHWIRTAFTELAVKKNISFPTDRLSVVPINDYMYNDTKWEVECFYQIHALLDDEEDADITLVGYEKDASSYYLHSFPQWRFEAVEKVVNVDATDIRTCWFASALESLGDYRTLVPPYVADAMLGNDAPHFANLLAEYRYYSEEQARFASYPYPDTLKFLCADTILLCKGHVLLVQRKYAPGKDCWALPGGFVQRDETFEQAALRELFEETRVKVPARVVAGSIKARQMFDDPRRSLGIPRVTMAFLIEIAADADGRLPKVKGSDDAQDARWIPLARARAMALYDDHGDIIDFFTGSL</sequence>
<dbReference type="InterPro" id="IPR020476">
    <property type="entry name" value="Nudix_hydrolase"/>
</dbReference>
<dbReference type="OrthoDB" id="542521at2"/>
<dbReference type="InterPro" id="IPR000086">
    <property type="entry name" value="NUDIX_hydrolase_dom"/>
</dbReference>
<dbReference type="Gene3D" id="3.90.79.10">
    <property type="entry name" value="Nucleoside Triphosphate Pyrophosphohydrolase"/>
    <property type="match status" value="1"/>
</dbReference>
<organism evidence="7 8">
    <name type="scientific">Proteobacteria bacterium 228</name>
    <dbReference type="NCBI Taxonomy" id="2083153"/>
    <lineage>
        <taxon>Bacteria</taxon>
        <taxon>Pseudomonadati</taxon>
        <taxon>Pseudomonadota</taxon>
    </lineage>
</organism>
<feature type="domain" description="Nudix hydrolase" evidence="6">
    <location>
        <begin position="209"/>
        <end position="347"/>
    </location>
</feature>
<dbReference type="Gene3D" id="3.40.50.620">
    <property type="entry name" value="HUPs"/>
    <property type="match status" value="1"/>
</dbReference>
<dbReference type="Pfam" id="PF01467">
    <property type="entry name" value="CTP_transf_like"/>
    <property type="match status" value="1"/>
</dbReference>
<protein>
    <submittedName>
        <fullName evidence="7">ADP-ribose pyrophosphatase</fullName>
        <ecNumber evidence="7">2.7.7.1</ecNumber>
        <ecNumber evidence="7">3.6.1.-</ecNumber>
    </submittedName>
</protein>
<comment type="cofactor">
    <cofactor evidence="1">
        <name>Mg(2+)</name>
        <dbReference type="ChEBI" id="CHEBI:18420"/>
    </cofactor>
</comment>
<dbReference type="AlphaFoldDB" id="A0A2S5KL95"/>